<dbReference type="OrthoDB" id="9778595at2"/>
<evidence type="ECO:0000256" key="1">
    <source>
        <dbReference type="ARBA" id="ARBA00008282"/>
    </source>
</evidence>
<dbReference type="RefSeq" id="WP_052093794.1">
    <property type="nucleotide sequence ID" value="NZ_JQEC01000042.1"/>
</dbReference>
<dbReference type="Proteomes" id="UP000029868">
    <property type="component" value="Unassembled WGS sequence"/>
</dbReference>
<evidence type="ECO:0000256" key="5">
    <source>
        <dbReference type="ARBA" id="ARBA00022679"/>
    </source>
</evidence>
<evidence type="ECO:0000256" key="9">
    <source>
        <dbReference type="ARBA" id="ARBA00031306"/>
    </source>
</evidence>
<evidence type="ECO:0000313" key="13">
    <source>
        <dbReference type="EMBL" id="KGJ91180.1"/>
    </source>
</evidence>
<dbReference type="EMBL" id="JQEC01000042">
    <property type="protein sequence ID" value="KGJ91180.1"/>
    <property type="molecule type" value="Genomic_DNA"/>
</dbReference>
<dbReference type="Pfam" id="PF02424">
    <property type="entry name" value="ApbE"/>
    <property type="match status" value="1"/>
</dbReference>
<dbReference type="GO" id="GO:0046872">
    <property type="term" value="F:metal ion binding"/>
    <property type="evidence" value="ECO:0007669"/>
    <property type="project" value="UniProtKB-UniRule"/>
</dbReference>
<dbReference type="AlphaFoldDB" id="A0A099KLT3"/>
<comment type="cofactor">
    <cofactor evidence="12">
        <name>Mg(2+)</name>
        <dbReference type="ChEBI" id="CHEBI:18420"/>
    </cofactor>
    <cofactor evidence="12">
        <name>Mn(2+)</name>
        <dbReference type="ChEBI" id="CHEBI:29035"/>
    </cofactor>
    <text evidence="12">Magnesium. Can also use manganese.</text>
</comment>
<evidence type="ECO:0000256" key="3">
    <source>
        <dbReference type="ARBA" id="ARBA00016337"/>
    </source>
</evidence>
<keyword evidence="8 11" id="KW-0460">Magnesium</keyword>
<dbReference type="GO" id="GO:0016740">
    <property type="term" value="F:transferase activity"/>
    <property type="evidence" value="ECO:0007669"/>
    <property type="project" value="UniProtKB-UniRule"/>
</dbReference>
<evidence type="ECO:0000256" key="8">
    <source>
        <dbReference type="ARBA" id="ARBA00022842"/>
    </source>
</evidence>
<sequence length="299" mass="32784">MTVNCQLLLVASDKKHADKVARDVQKQTLALEKKYNFYQPDSWLNQVVNNRALSQVHLEPDSLAIFTRVHELSQASQGIFDICIGTIKKAAAHMPQLTKSQLFTKYQEAMGLASWQVSGNFLQFNDSNTQFDLGGVVKEYSVDLAMALCKKQGITAGLINFGGDIISWGCKPDNSAFRVAIQHPKVADKICGSISLTDQALASSGHYHRKFSFGCEQSSHILAGQGVAQQVLAVSVLSQSVLTSGVFSTALSIEPNLLKGSFAQQYIKAIFIDEAMGFHQDIEFLSNSVCFNNSLKEKI</sequence>
<comment type="caution">
    <text evidence="13">The sequence shown here is derived from an EMBL/GenBank/DDBJ whole genome shotgun (WGS) entry which is preliminary data.</text>
</comment>
<evidence type="ECO:0000256" key="4">
    <source>
        <dbReference type="ARBA" id="ARBA00022630"/>
    </source>
</evidence>
<protein>
    <recommendedName>
        <fullName evidence="3 11">FAD:protein FMN transferase</fullName>
        <ecNumber evidence="2 11">2.7.1.180</ecNumber>
    </recommendedName>
    <alternativeName>
        <fullName evidence="9 11">Flavin transferase</fullName>
    </alternativeName>
</protein>
<comment type="catalytic activity">
    <reaction evidence="10 11">
        <text>L-threonyl-[protein] + FAD = FMN-L-threonyl-[protein] + AMP + H(+)</text>
        <dbReference type="Rhea" id="RHEA:36847"/>
        <dbReference type="Rhea" id="RHEA-COMP:11060"/>
        <dbReference type="Rhea" id="RHEA-COMP:11061"/>
        <dbReference type="ChEBI" id="CHEBI:15378"/>
        <dbReference type="ChEBI" id="CHEBI:30013"/>
        <dbReference type="ChEBI" id="CHEBI:57692"/>
        <dbReference type="ChEBI" id="CHEBI:74257"/>
        <dbReference type="ChEBI" id="CHEBI:456215"/>
        <dbReference type="EC" id="2.7.1.180"/>
    </reaction>
</comment>
<dbReference type="PANTHER" id="PTHR30040:SF2">
    <property type="entry name" value="FAD:PROTEIN FMN TRANSFERASE"/>
    <property type="match status" value="1"/>
</dbReference>
<evidence type="ECO:0000256" key="7">
    <source>
        <dbReference type="ARBA" id="ARBA00022827"/>
    </source>
</evidence>
<evidence type="ECO:0000256" key="6">
    <source>
        <dbReference type="ARBA" id="ARBA00022723"/>
    </source>
</evidence>
<organism evidence="13 14">
    <name type="scientific">Colwellia psychrerythraea</name>
    <name type="common">Vibrio psychroerythus</name>
    <dbReference type="NCBI Taxonomy" id="28229"/>
    <lineage>
        <taxon>Bacteria</taxon>
        <taxon>Pseudomonadati</taxon>
        <taxon>Pseudomonadota</taxon>
        <taxon>Gammaproteobacteria</taxon>
        <taxon>Alteromonadales</taxon>
        <taxon>Colwelliaceae</taxon>
        <taxon>Colwellia</taxon>
    </lineage>
</organism>
<keyword evidence="6 11" id="KW-0479">Metal-binding</keyword>
<proteinExistence type="inferred from homology"/>
<reference evidence="13 14" key="1">
    <citation type="submission" date="2014-08" db="EMBL/GenBank/DDBJ databases">
        <title>Genomic and Phenotypic Diversity of Colwellia psychrerythraea strains from Disparate Marine Basins.</title>
        <authorList>
            <person name="Techtmann S.M."/>
            <person name="Stelling S.C."/>
            <person name="Utturkar S.M."/>
            <person name="Alshibli N."/>
            <person name="Harris A."/>
            <person name="Brown S.D."/>
            <person name="Hazen T.C."/>
        </authorList>
    </citation>
    <scope>NUCLEOTIDE SEQUENCE [LARGE SCALE GENOMIC DNA]</scope>
    <source>
        <strain evidence="13 14">GAB14E</strain>
    </source>
</reference>
<keyword evidence="13" id="KW-0449">Lipoprotein</keyword>
<dbReference type="EC" id="2.7.1.180" evidence="2 11"/>
<feature type="binding site" evidence="12">
    <location>
        <position position="135"/>
    </location>
    <ligand>
        <name>Mg(2+)</name>
        <dbReference type="ChEBI" id="CHEBI:18420"/>
    </ligand>
</feature>
<evidence type="ECO:0000313" key="14">
    <source>
        <dbReference type="Proteomes" id="UP000029868"/>
    </source>
</evidence>
<dbReference type="PATRIC" id="fig|28229.3.peg.3053"/>
<dbReference type="SUPFAM" id="SSF143631">
    <property type="entry name" value="ApbE-like"/>
    <property type="match status" value="1"/>
</dbReference>
<dbReference type="InterPro" id="IPR024932">
    <property type="entry name" value="ApbE"/>
</dbReference>
<evidence type="ECO:0000256" key="10">
    <source>
        <dbReference type="ARBA" id="ARBA00048540"/>
    </source>
</evidence>
<dbReference type="Gene3D" id="3.10.520.10">
    <property type="entry name" value="ApbE-like domains"/>
    <property type="match status" value="1"/>
</dbReference>
<dbReference type="InterPro" id="IPR003374">
    <property type="entry name" value="ApbE-like_sf"/>
</dbReference>
<dbReference type="PANTHER" id="PTHR30040">
    <property type="entry name" value="THIAMINE BIOSYNTHESIS LIPOPROTEIN APBE"/>
    <property type="match status" value="1"/>
</dbReference>
<feature type="binding site" evidence="12">
    <location>
        <position position="249"/>
    </location>
    <ligand>
        <name>Mg(2+)</name>
        <dbReference type="ChEBI" id="CHEBI:18420"/>
    </ligand>
</feature>
<accession>A0A099KLT3</accession>
<keyword evidence="5 11" id="KW-0808">Transferase</keyword>
<dbReference type="PIRSF" id="PIRSF006268">
    <property type="entry name" value="ApbE"/>
    <property type="match status" value="1"/>
</dbReference>
<name>A0A099KLT3_COLPS</name>
<evidence type="ECO:0000256" key="11">
    <source>
        <dbReference type="PIRNR" id="PIRNR006268"/>
    </source>
</evidence>
<keyword evidence="7 11" id="KW-0274">FAD</keyword>
<gene>
    <name evidence="13" type="ORF">GAB14E_3332</name>
</gene>
<comment type="similarity">
    <text evidence="1 11">Belongs to the ApbE family.</text>
</comment>
<evidence type="ECO:0000256" key="2">
    <source>
        <dbReference type="ARBA" id="ARBA00011955"/>
    </source>
</evidence>
<keyword evidence="4 11" id="KW-0285">Flavoprotein</keyword>
<evidence type="ECO:0000256" key="12">
    <source>
        <dbReference type="PIRSR" id="PIRSR006268-2"/>
    </source>
</evidence>